<dbReference type="KEGG" id="slom:PXH66_10010"/>
<feature type="compositionally biased region" description="Polar residues" evidence="1">
    <location>
        <begin position="1"/>
        <end position="16"/>
    </location>
</feature>
<dbReference type="RefSeq" id="WP_330932345.1">
    <property type="nucleotide sequence ID" value="NZ_CP119075.1"/>
</dbReference>
<evidence type="ECO:0000256" key="2">
    <source>
        <dbReference type="SAM" id="Phobius"/>
    </source>
</evidence>
<reference evidence="3" key="1">
    <citation type="submission" date="2023-03" db="EMBL/GenBank/DDBJ databases">
        <title>Lomoglobus Profundus gen. nov., sp. nov., a novel member of the phylum Verrucomicrobia, isolated from deep-marine sediment of South China Sea.</title>
        <authorList>
            <person name="Ahmad T."/>
            <person name="Ishaq S.E."/>
            <person name="Wang F."/>
        </authorList>
    </citation>
    <scope>NUCLEOTIDE SEQUENCE</scope>
    <source>
        <strain evidence="3">LMO-M01</strain>
    </source>
</reference>
<keyword evidence="4" id="KW-1185">Reference proteome</keyword>
<sequence>MPPLHTTSAASGSRFQSPMPDQEDHFGPRYVPVWQPCLATLAAVASVGFAVLLYSKL</sequence>
<dbReference type="Proteomes" id="UP001218638">
    <property type="component" value="Chromosome"/>
</dbReference>
<keyword evidence="2" id="KW-1133">Transmembrane helix</keyword>
<evidence type="ECO:0000313" key="3">
    <source>
        <dbReference type="EMBL" id="WED67186.1"/>
    </source>
</evidence>
<evidence type="ECO:0000313" key="4">
    <source>
        <dbReference type="Proteomes" id="UP001218638"/>
    </source>
</evidence>
<dbReference type="EMBL" id="CP119075">
    <property type="protein sequence ID" value="WED67186.1"/>
    <property type="molecule type" value="Genomic_DNA"/>
</dbReference>
<gene>
    <name evidence="3" type="ORF">PXH66_10010</name>
</gene>
<accession>A0AAF0I805</accession>
<proteinExistence type="predicted"/>
<name>A0AAF0I805_9BACT</name>
<protein>
    <submittedName>
        <fullName evidence="3">Uncharacterized protein</fullName>
    </submittedName>
</protein>
<keyword evidence="2" id="KW-0472">Membrane</keyword>
<feature type="region of interest" description="Disordered" evidence="1">
    <location>
        <begin position="1"/>
        <end position="23"/>
    </location>
</feature>
<feature type="transmembrane region" description="Helical" evidence="2">
    <location>
        <begin position="33"/>
        <end position="54"/>
    </location>
</feature>
<dbReference type="AlphaFoldDB" id="A0AAF0I805"/>
<organism evidence="3 4">
    <name type="scientific">Synoicihabitans lomoniglobus</name>
    <dbReference type="NCBI Taxonomy" id="2909285"/>
    <lineage>
        <taxon>Bacteria</taxon>
        <taxon>Pseudomonadati</taxon>
        <taxon>Verrucomicrobiota</taxon>
        <taxon>Opitutia</taxon>
        <taxon>Opitutales</taxon>
        <taxon>Opitutaceae</taxon>
        <taxon>Synoicihabitans</taxon>
    </lineage>
</organism>
<keyword evidence="2" id="KW-0812">Transmembrane</keyword>
<evidence type="ECO:0000256" key="1">
    <source>
        <dbReference type="SAM" id="MobiDB-lite"/>
    </source>
</evidence>